<dbReference type="InterPro" id="IPR037175">
    <property type="entry name" value="KFase_sf"/>
</dbReference>
<dbReference type="GO" id="GO:0004061">
    <property type="term" value="F:arylformamidase activity"/>
    <property type="evidence" value="ECO:0007669"/>
    <property type="project" value="InterPro"/>
</dbReference>
<keyword evidence="2" id="KW-1185">Reference proteome</keyword>
<dbReference type="Proteomes" id="UP000588068">
    <property type="component" value="Unassembled WGS sequence"/>
</dbReference>
<gene>
    <name evidence="1" type="ORF">HNQ60_003740</name>
</gene>
<comment type="caution">
    <text evidence="1">The sequence shown here is derived from an EMBL/GenBank/DDBJ whole genome shotgun (WGS) entry which is preliminary data.</text>
</comment>
<dbReference type="AlphaFoldDB" id="A0A841HQ11"/>
<dbReference type="PANTHER" id="PTHR31118:SF32">
    <property type="entry name" value="KYNURENINE FORMAMIDASE"/>
    <property type="match status" value="1"/>
</dbReference>
<evidence type="ECO:0000313" key="2">
    <source>
        <dbReference type="Proteomes" id="UP000588068"/>
    </source>
</evidence>
<evidence type="ECO:0000313" key="1">
    <source>
        <dbReference type="EMBL" id="MBB6094853.1"/>
    </source>
</evidence>
<protein>
    <submittedName>
        <fullName evidence="1">Kynurenine formamidase</fullName>
    </submittedName>
</protein>
<dbReference type="PANTHER" id="PTHR31118">
    <property type="entry name" value="CYCLASE-LIKE PROTEIN 2"/>
    <property type="match status" value="1"/>
</dbReference>
<dbReference type="RefSeq" id="WP_184334248.1">
    <property type="nucleotide sequence ID" value="NZ_JACHHZ010000004.1"/>
</dbReference>
<proteinExistence type="predicted"/>
<dbReference type="GO" id="GO:0019441">
    <property type="term" value="P:L-tryptophan catabolic process to kynurenine"/>
    <property type="evidence" value="ECO:0007669"/>
    <property type="project" value="InterPro"/>
</dbReference>
<dbReference type="SUPFAM" id="SSF102198">
    <property type="entry name" value="Putative cyclase"/>
    <property type="match status" value="1"/>
</dbReference>
<sequence>MTEPSSTQRRVQFDFDVEFLNGGGLQGQGFRLDIDGDDIDDRALADYLVRDLRLLMVGRVGILNKKILVEPHKRSAARADDGDAERRIDLSHTIEDGMITYKGLPAPLICDHLSRADSRALYAEGTEFQIGRITMVSNTGTYLDTPFHRFADGSDLSAMNLDVLAGLDAVLVRVTGMAGRSIPREAFTSLDVRGRAVLVHTGWDAHWRTDQYFEGHPFLTEDAANWLKNQGAQLVGIDSYNIDDTGDRRRPVHTSLLGAGIPIVEHLCGLGQLPASGFRFSAVPPKIKGMGTFPVRAFATF</sequence>
<name>A0A841HQ11_9GAMM</name>
<organism evidence="1 2">
    <name type="scientific">Povalibacter uvarum</name>
    <dbReference type="NCBI Taxonomy" id="732238"/>
    <lineage>
        <taxon>Bacteria</taxon>
        <taxon>Pseudomonadati</taxon>
        <taxon>Pseudomonadota</taxon>
        <taxon>Gammaproteobacteria</taxon>
        <taxon>Steroidobacterales</taxon>
        <taxon>Steroidobacteraceae</taxon>
        <taxon>Povalibacter</taxon>
    </lineage>
</organism>
<dbReference type="InterPro" id="IPR007325">
    <property type="entry name" value="KFase/CYL"/>
</dbReference>
<dbReference type="Pfam" id="PF04199">
    <property type="entry name" value="Cyclase"/>
    <property type="match status" value="1"/>
</dbReference>
<reference evidence="1 2" key="1">
    <citation type="submission" date="2020-08" db="EMBL/GenBank/DDBJ databases">
        <title>Genomic Encyclopedia of Type Strains, Phase IV (KMG-IV): sequencing the most valuable type-strain genomes for metagenomic binning, comparative biology and taxonomic classification.</title>
        <authorList>
            <person name="Goeker M."/>
        </authorList>
    </citation>
    <scope>NUCLEOTIDE SEQUENCE [LARGE SCALE GENOMIC DNA]</scope>
    <source>
        <strain evidence="1 2">DSM 26723</strain>
    </source>
</reference>
<dbReference type="EMBL" id="JACHHZ010000004">
    <property type="protein sequence ID" value="MBB6094853.1"/>
    <property type="molecule type" value="Genomic_DNA"/>
</dbReference>
<dbReference type="Gene3D" id="3.50.30.50">
    <property type="entry name" value="Putative cyclase"/>
    <property type="match status" value="1"/>
</dbReference>
<accession>A0A841HQ11</accession>